<evidence type="ECO:0000256" key="4">
    <source>
        <dbReference type="SAM" id="SignalP"/>
    </source>
</evidence>
<feature type="chain" id="PRO_5022050447" description="Translation machinery-associated protein 7 homolog" evidence="4">
    <location>
        <begin position="24"/>
        <end position="302"/>
    </location>
</feature>
<feature type="signal peptide" evidence="4">
    <location>
        <begin position="1"/>
        <end position="23"/>
    </location>
</feature>
<evidence type="ECO:0000313" key="6">
    <source>
        <dbReference type="Proteomes" id="UP000318571"/>
    </source>
</evidence>
<accession>A0A553P096</accession>
<feature type="region of interest" description="Disordered" evidence="3">
    <location>
        <begin position="199"/>
        <end position="219"/>
    </location>
</feature>
<dbReference type="Proteomes" id="UP000318571">
    <property type="component" value="Chromosome 9"/>
</dbReference>
<evidence type="ECO:0000313" key="5">
    <source>
        <dbReference type="EMBL" id="TRY71105.1"/>
    </source>
</evidence>
<name>A0A553P096_TIGCA</name>
<evidence type="ECO:0000256" key="3">
    <source>
        <dbReference type="SAM" id="MobiDB-lite"/>
    </source>
</evidence>
<feature type="compositionally biased region" description="Gly residues" evidence="3">
    <location>
        <begin position="291"/>
        <end position="302"/>
    </location>
</feature>
<protein>
    <recommendedName>
        <fullName evidence="1">Translation machinery-associated protein 7 homolog</fullName>
    </recommendedName>
    <alternativeName>
        <fullName evidence="2">Coiled-coil domain-containing protein 72 homolog</fullName>
    </alternativeName>
</protein>
<dbReference type="InterPro" id="IPR015157">
    <property type="entry name" value="TMA7"/>
</dbReference>
<evidence type="ECO:0000256" key="2">
    <source>
        <dbReference type="ARBA" id="ARBA00031894"/>
    </source>
</evidence>
<dbReference type="AlphaFoldDB" id="A0A553P096"/>
<keyword evidence="6" id="KW-1185">Reference proteome</keyword>
<evidence type="ECO:0000256" key="1">
    <source>
        <dbReference type="ARBA" id="ARBA00015581"/>
    </source>
</evidence>
<feature type="compositionally biased region" description="Basic residues" evidence="3">
    <location>
        <begin position="245"/>
        <end position="254"/>
    </location>
</feature>
<dbReference type="Pfam" id="PF09072">
    <property type="entry name" value="TMA7"/>
    <property type="match status" value="1"/>
</dbReference>
<organism evidence="5 6">
    <name type="scientific">Tigriopus californicus</name>
    <name type="common">Marine copepod</name>
    <dbReference type="NCBI Taxonomy" id="6832"/>
    <lineage>
        <taxon>Eukaryota</taxon>
        <taxon>Metazoa</taxon>
        <taxon>Ecdysozoa</taxon>
        <taxon>Arthropoda</taxon>
        <taxon>Crustacea</taxon>
        <taxon>Multicrustacea</taxon>
        <taxon>Hexanauplia</taxon>
        <taxon>Copepoda</taxon>
        <taxon>Harpacticoida</taxon>
        <taxon>Harpacticidae</taxon>
        <taxon>Tigriopus</taxon>
    </lineage>
</organism>
<proteinExistence type="predicted"/>
<dbReference type="EMBL" id="VCGU01000009">
    <property type="protein sequence ID" value="TRY71105.1"/>
    <property type="molecule type" value="Genomic_DNA"/>
</dbReference>
<feature type="compositionally biased region" description="Basic and acidic residues" evidence="3">
    <location>
        <begin position="265"/>
        <end position="282"/>
    </location>
</feature>
<sequence>MNQIAFIWTVVVVFEVQYQFVSSQNFDVSGLSSFFDRPIGNGGQTPASTTNIRFDDDPLRFPFFGTPNPPSVTQAPVPQEIPVCHQQSCDQDYQARNIPYSQALEIVNTRDYEEETFASAEGIVRRRKRKKRSDPIGIKIEITRFKNRSLIDPVYPEHNGWIPIELEQQSTKPWRPLLNERQSPQAEAVSSSYLVLPVVGRAPPDQPQPGEPGGGRAPIAVNPQAALALALVPPAHFPMSGREGGKKKPLKAPKKQANDMDDEDKEFKAKQREQEKALKEAAAKASKKGPMVGGGIKKSGKK</sequence>
<reference evidence="5 6" key="1">
    <citation type="journal article" date="2018" name="Nat. Ecol. Evol.">
        <title>Genomic signatures of mitonuclear coevolution across populations of Tigriopus californicus.</title>
        <authorList>
            <person name="Barreto F.S."/>
            <person name="Watson E.T."/>
            <person name="Lima T.G."/>
            <person name="Willett C.S."/>
            <person name="Edmands S."/>
            <person name="Li W."/>
            <person name="Burton R.S."/>
        </authorList>
    </citation>
    <scope>NUCLEOTIDE SEQUENCE [LARGE SCALE GENOMIC DNA]</scope>
    <source>
        <strain evidence="5 6">San Diego</strain>
    </source>
</reference>
<dbReference type="PANTHER" id="PTHR28632">
    <property type="entry name" value="TRANSLATION MACHINERY-ASSOCIATED PROTEIN 7"/>
    <property type="match status" value="1"/>
</dbReference>
<dbReference type="STRING" id="6832.A0A553P096"/>
<comment type="caution">
    <text evidence="5">The sequence shown here is derived from an EMBL/GenBank/DDBJ whole genome shotgun (WGS) entry which is preliminary data.</text>
</comment>
<gene>
    <name evidence="5" type="ORF">TCAL_13421</name>
</gene>
<feature type="region of interest" description="Disordered" evidence="3">
    <location>
        <begin position="236"/>
        <end position="302"/>
    </location>
</feature>
<keyword evidence="4" id="KW-0732">Signal</keyword>